<gene>
    <name evidence="1" type="ORF">H9Q78_07955</name>
</gene>
<proteinExistence type="predicted"/>
<dbReference type="KEGG" id="qdo:H9Q78_07955"/>
<name>A0A7G9G0U3_9FIRM</name>
<dbReference type="Proteomes" id="UP000515823">
    <property type="component" value="Chromosome"/>
</dbReference>
<keyword evidence="2" id="KW-1185">Reference proteome</keyword>
<evidence type="ECO:0000313" key="2">
    <source>
        <dbReference type="Proteomes" id="UP000515823"/>
    </source>
</evidence>
<reference evidence="1 2" key="1">
    <citation type="submission" date="2020-08" db="EMBL/GenBank/DDBJ databases">
        <authorList>
            <person name="Liu C."/>
            <person name="Sun Q."/>
        </authorList>
    </citation>
    <scope>NUCLEOTIDE SEQUENCE [LARGE SCALE GENOMIC DNA]</scope>
    <source>
        <strain evidence="1 2">NSJ-38</strain>
    </source>
</reference>
<evidence type="ECO:0008006" key="3">
    <source>
        <dbReference type="Google" id="ProtNLM"/>
    </source>
</evidence>
<dbReference type="RefSeq" id="WP_249300792.1">
    <property type="nucleotide sequence ID" value="NZ_CP060634.1"/>
</dbReference>
<dbReference type="EMBL" id="CP060634">
    <property type="protein sequence ID" value="QNM04425.1"/>
    <property type="molecule type" value="Genomic_DNA"/>
</dbReference>
<organism evidence="1 2">
    <name type="scientific">Qiania dongpingensis</name>
    <dbReference type="NCBI Taxonomy" id="2763669"/>
    <lineage>
        <taxon>Bacteria</taxon>
        <taxon>Bacillati</taxon>
        <taxon>Bacillota</taxon>
        <taxon>Clostridia</taxon>
        <taxon>Lachnospirales</taxon>
        <taxon>Lachnospiraceae</taxon>
        <taxon>Qiania</taxon>
    </lineage>
</organism>
<accession>A0A7G9G0U3</accession>
<evidence type="ECO:0000313" key="1">
    <source>
        <dbReference type="EMBL" id="QNM04425.1"/>
    </source>
</evidence>
<protein>
    <recommendedName>
        <fullName evidence="3">ATPase</fullName>
    </recommendedName>
</protein>
<sequence length="103" mass="11860">MNPILTKIADIEAAASAILEEAAKKKAAYAGTMKQKADEFDRNTDIRTKDILEKKRAEFNAQTEADVRALEEQTKKHITNLRESYREHHEAYVRQIITNMIKE</sequence>
<dbReference type="AlphaFoldDB" id="A0A7G9G0U3"/>